<keyword evidence="2 3" id="KW-0067">ATP-binding</keyword>
<dbReference type="PIRSF" id="PIRSF005751">
    <property type="entry name" value="Acet_citr_lig"/>
    <property type="match status" value="1"/>
</dbReference>
<proteinExistence type="predicted"/>
<evidence type="ECO:0000256" key="3">
    <source>
        <dbReference type="PIRNR" id="PIRNR005751"/>
    </source>
</evidence>
<comment type="catalytic activity">
    <reaction evidence="3">
        <text>holo-[citrate lyase ACP] + acetate + ATP = acetyl-[citrate lyase ACP] + AMP + diphosphate</text>
        <dbReference type="Rhea" id="RHEA:23788"/>
        <dbReference type="Rhea" id="RHEA-COMP:10158"/>
        <dbReference type="Rhea" id="RHEA-COMP:13710"/>
        <dbReference type="ChEBI" id="CHEBI:30089"/>
        <dbReference type="ChEBI" id="CHEBI:30616"/>
        <dbReference type="ChEBI" id="CHEBI:33019"/>
        <dbReference type="ChEBI" id="CHEBI:82683"/>
        <dbReference type="ChEBI" id="CHEBI:137976"/>
        <dbReference type="ChEBI" id="CHEBI:456215"/>
        <dbReference type="EC" id="6.2.1.22"/>
    </reaction>
</comment>
<dbReference type="SMART" id="SM00764">
    <property type="entry name" value="Citrate_ly_lig"/>
    <property type="match status" value="1"/>
</dbReference>
<protein>
    <recommendedName>
        <fullName evidence="3">[Citrate [pro-3S]-lyase] ligase</fullName>
        <ecNumber evidence="3">6.2.1.22</ecNumber>
    </recommendedName>
</protein>
<dbReference type="PANTHER" id="PTHR40599">
    <property type="entry name" value="[CITRATE [PRO-3S]-LYASE] LIGASE"/>
    <property type="match status" value="1"/>
</dbReference>
<comment type="caution">
    <text evidence="5">The sequence shown here is derived from an EMBL/GenBank/DDBJ whole genome shotgun (WGS) entry which is preliminary data.</text>
</comment>
<organism evidence="5 6">
    <name type="scientific">Faecalicatena acetigenes</name>
    <dbReference type="NCBI Taxonomy" id="2981790"/>
    <lineage>
        <taxon>Bacteria</taxon>
        <taxon>Bacillati</taxon>
        <taxon>Bacillota</taxon>
        <taxon>Clostridia</taxon>
        <taxon>Lachnospirales</taxon>
        <taxon>Lachnospiraceae</taxon>
        <taxon>Faecalicatena</taxon>
    </lineage>
</organism>
<dbReference type="Gene3D" id="3.40.50.620">
    <property type="entry name" value="HUPs"/>
    <property type="match status" value="1"/>
</dbReference>
<dbReference type="PROSITE" id="PS51186">
    <property type="entry name" value="GNAT"/>
    <property type="match status" value="1"/>
</dbReference>
<dbReference type="InterPro" id="IPR005216">
    <property type="entry name" value="Citrate_lyase_ligase"/>
</dbReference>
<dbReference type="SUPFAM" id="SSF52374">
    <property type="entry name" value="Nucleotidylyl transferase"/>
    <property type="match status" value="1"/>
</dbReference>
<keyword evidence="3 5" id="KW-0436">Ligase</keyword>
<dbReference type="SUPFAM" id="SSF55729">
    <property type="entry name" value="Acyl-CoA N-acyltransferases (Nat)"/>
    <property type="match status" value="1"/>
</dbReference>
<dbReference type="NCBIfam" id="TIGR00125">
    <property type="entry name" value="cyt_tran_rel"/>
    <property type="match status" value="1"/>
</dbReference>
<feature type="domain" description="N-acetyltransferase" evidence="4">
    <location>
        <begin position="3"/>
        <end position="124"/>
    </location>
</feature>
<dbReference type="RefSeq" id="WP_059066616.1">
    <property type="nucleotide sequence ID" value="NZ_JAOQJX010000005.1"/>
</dbReference>
<dbReference type="EMBL" id="JAOQJX010000005">
    <property type="protein sequence ID" value="MCU6746969.1"/>
    <property type="molecule type" value="Genomic_DNA"/>
</dbReference>
<evidence type="ECO:0000256" key="1">
    <source>
        <dbReference type="ARBA" id="ARBA00022741"/>
    </source>
</evidence>
<gene>
    <name evidence="5" type="primary">citC</name>
    <name evidence="5" type="ORF">OCV51_04765</name>
</gene>
<name>A0ABT2T9L9_9FIRM</name>
<sequence length="337" mass="39212">MILEGRPLKGKELVNLKQFLNRMELKYEDEIEYSICILDNDSYEIIGTGSVEQNVIKCLAIDPLHQGKGLASIIISSLVQYSFEKEVTHLFIYTKPKNQKLLAEMGFYRILMTEDILFMENRQEGFSSFLKQLLEETPSEALEHKKQIGAVVANCDPFTKGHRYLIESALKKCDYLHLFILSDDRGRFRAKQRYEMVKEGIRGLDNVILHHTSDYMISSATFPTYFFKDKVQGQRANCKLDLELFVKKIAPELRITKRFVGTEPMCRITNSYNEEMKKWLPLHGIYVEEIQRKELKGKPISASEVRQFLKEKQYTKIKELVPEQVYGILMKINGGWS</sequence>
<dbReference type="EC" id="6.2.1.22" evidence="3"/>
<comment type="function">
    <text evidence="3">Acetylation of prosthetic group (2-(5''-phosphoribosyl)-3'-dephosphocoenzyme-A) of the gamma subunit of citrate lyase.</text>
</comment>
<dbReference type="Proteomes" id="UP001652394">
    <property type="component" value="Unassembled WGS sequence"/>
</dbReference>
<dbReference type="InterPro" id="IPR004821">
    <property type="entry name" value="Cyt_trans-like"/>
</dbReference>
<dbReference type="InterPro" id="IPR014729">
    <property type="entry name" value="Rossmann-like_a/b/a_fold"/>
</dbReference>
<reference evidence="5 6" key="1">
    <citation type="journal article" date="2021" name="ISME Commun">
        <title>Automated analysis of genomic sequences facilitates high-throughput and comprehensive description of bacteria.</title>
        <authorList>
            <person name="Hitch T.C.A."/>
        </authorList>
    </citation>
    <scope>NUCLEOTIDE SEQUENCE [LARGE SCALE GENOMIC DNA]</scope>
    <source>
        <strain evidence="5 6">H2_18</strain>
    </source>
</reference>
<dbReference type="InterPro" id="IPR000182">
    <property type="entry name" value="GNAT_dom"/>
</dbReference>
<dbReference type="Pfam" id="PF00583">
    <property type="entry name" value="Acetyltransf_1"/>
    <property type="match status" value="1"/>
</dbReference>
<keyword evidence="1 3" id="KW-0547">Nucleotide-binding</keyword>
<dbReference type="Gene3D" id="3.40.630.30">
    <property type="match status" value="1"/>
</dbReference>
<keyword evidence="6" id="KW-1185">Reference proteome</keyword>
<dbReference type="InterPro" id="IPR016181">
    <property type="entry name" value="Acyl_CoA_acyltransferase"/>
</dbReference>
<dbReference type="InterPro" id="IPR013166">
    <property type="entry name" value="Citrate_lyase_ligase_C"/>
</dbReference>
<dbReference type="PANTHER" id="PTHR40599:SF1">
    <property type="entry name" value="[CITRATE [PRO-3S]-LYASE] LIGASE"/>
    <property type="match status" value="1"/>
</dbReference>
<accession>A0ABT2T9L9</accession>
<evidence type="ECO:0000259" key="4">
    <source>
        <dbReference type="PROSITE" id="PS51186"/>
    </source>
</evidence>
<evidence type="ECO:0000313" key="5">
    <source>
        <dbReference type="EMBL" id="MCU6746969.1"/>
    </source>
</evidence>
<dbReference type="NCBIfam" id="TIGR00124">
    <property type="entry name" value="cit_ly_ligase"/>
    <property type="match status" value="1"/>
</dbReference>
<evidence type="ECO:0000256" key="2">
    <source>
        <dbReference type="ARBA" id="ARBA00022840"/>
    </source>
</evidence>
<evidence type="ECO:0000313" key="6">
    <source>
        <dbReference type="Proteomes" id="UP001652394"/>
    </source>
</evidence>
<dbReference type="GO" id="GO:0008771">
    <property type="term" value="F:[citrate (pro-3S)-lyase] ligase activity"/>
    <property type="evidence" value="ECO:0007669"/>
    <property type="project" value="UniProtKB-EC"/>
</dbReference>
<dbReference type="Pfam" id="PF08218">
    <property type="entry name" value="Citrate_ly_lig"/>
    <property type="match status" value="1"/>
</dbReference>